<evidence type="ECO:0000256" key="10">
    <source>
        <dbReference type="PROSITE-ProRule" id="PRU00196"/>
    </source>
</evidence>
<dbReference type="InterPro" id="IPR001254">
    <property type="entry name" value="Trypsin_dom"/>
</dbReference>
<dbReference type="SUPFAM" id="SSF57424">
    <property type="entry name" value="LDL receptor-like module"/>
    <property type="match status" value="3"/>
</dbReference>
<dbReference type="Pfam" id="PF00057">
    <property type="entry name" value="Ldl_recept_a"/>
    <property type="match status" value="2"/>
</dbReference>
<evidence type="ECO:0000256" key="6">
    <source>
        <dbReference type="ARBA" id="ARBA00022825"/>
    </source>
</evidence>
<dbReference type="InterPro" id="IPR036055">
    <property type="entry name" value="LDL_receptor-like_sf"/>
</dbReference>
<protein>
    <submittedName>
        <fullName evidence="14">Uncharacterized protein</fullName>
    </submittedName>
</protein>
<keyword evidence="5" id="KW-0378">Hydrolase</keyword>
<dbReference type="EMBL" id="JAIWYP010000009">
    <property type="protein sequence ID" value="KAH3769249.1"/>
    <property type="molecule type" value="Genomic_DNA"/>
</dbReference>
<dbReference type="InterPro" id="IPR009003">
    <property type="entry name" value="Peptidase_S1_PA"/>
</dbReference>
<dbReference type="InterPro" id="IPR043504">
    <property type="entry name" value="Peptidase_S1_PA_chymotrypsin"/>
</dbReference>
<keyword evidence="15" id="KW-1185">Reference proteome</keyword>
<evidence type="ECO:0000256" key="4">
    <source>
        <dbReference type="ARBA" id="ARBA00022729"/>
    </source>
</evidence>
<name>A0A9D4ID91_DREPO</name>
<evidence type="ECO:0000256" key="9">
    <source>
        <dbReference type="PROSITE-ProRule" id="PRU00124"/>
    </source>
</evidence>
<evidence type="ECO:0000259" key="11">
    <source>
        <dbReference type="PROSITE" id="PS50060"/>
    </source>
</evidence>
<evidence type="ECO:0000256" key="3">
    <source>
        <dbReference type="ARBA" id="ARBA00022670"/>
    </source>
</evidence>
<comment type="subcellular location">
    <subcellularLocation>
        <location evidence="1">Secreted</location>
    </subcellularLocation>
</comment>
<dbReference type="PROSITE" id="PS50287">
    <property type="entry name" value="SRCR_2"/>
    <property type="match status" value="1"/>
</dbReference>
<evidence type="ECO:0000259" key="13">
    <source>
        <dbReference type="PROSITE" id="PS50287"/>
    </source>
</evidence>
<accession>A0A9D4ID91</accession>
<dbReference type="InterPro" id="IPR013320">
    <property type="entry name" value="ConA-like_dom_sf"/>
</dbReference>
<feature type="disulfide bond" evidence="9">
    <location>
        <begin position="422"/>
        <end position="440"/>
    </location>
</feature>
<feature type="disulfide bond" evidence="9">
    <location>
        <begin position="434"/>
        <end position="449"/>
    </location>
</feature>
<dbReference type="CDD" id="cd00112">
    <property type="entry name" value="LDLa"/>
    <property type="match status" value="3"/>
</dbReference>
<dbReference type="Proteomes" id="UP000828390">
    <property type="component" value="Unassembled WGS sequence"/>
</dbReference>
<dbReference type="PROSITE" id="PS01209">
    <property type="entry name" value="LDLRA_1"/>
    <property type="match status" value="2"/>
</dbReference>
<dbReference type="Gene3D" id="2.40.10.10">
    <property type="entry name" value="Trypsin-like serine proteases"/>
    <property type="match status" value="1"/>
</dbReference>
<dbReference type="Gene3D" id="2.60.120.200">
    <property type="match status" value="1"/>
</dbReference>
<keyword evidence="8 9" id="KW-1015">Disulfide bond</keyword>
<feature type="disulfide bond" evidence="9">
    <location>
        <begin position="236"/>
        <end position="251"/>
    </location>
</feature>
<dbReference type="Pfam" id="PF00629">
    <property type="entry name" value="MAM"/>
    <property type="match status" value="1"/>
</dbReference>
<dbReference type="InterPro" id="IPR023415">
    <property type="entry name" value="LDLR_class-A_CS"/>
</dbReference>
<dbReference type="InterPro" id="IPR001190">
    <property type="entry name" value="SRCR"/>
</dbReference>
<dbReference type="GO" id="GO:0006508">
    <property type="term" value="P:proteolysis"/>
    <property type="evidence" value="ECO:0007669"/>
    <property type="project" value="UniProtKB-KW"/>
</dbReference>
<organism evidence="14 15">
    <name type="scientific">Dreissena polymorpha</name>
    <name type="common">Zebra mussel</name>
    <name type="synonym">Mytilus polymorpha</name>
    <dbReference type="NCBI Taxonomy" id="45954"/>
    <lineage>
        <taxon>Eukaryota</taxon>
        <taxon>Metazoa</taxon>
        <taxon>Spiralia</taxon>
        <taxon>Lophotrochozoa</taxon>
        <taxon>Mollusca</taxon>
        <taxon>Bivalvia</taxon>
        <taxon>Autobranchia</taxon>
        <taxon>Heteroconchia</taxon>
        <taxon>Euheterodonta</taxon>
        <taxon>Imparidentia</taxon>
        <taxon>Neoheterodontei</taxon>
        <taxon>Myida</taxon>
        <taxon>Dreissenoidea</taxon>
        <taxon>Dreissenidae</taxon>
        <taxon>Dreissena</taxon>
    </lineage>
</organism>
<gene>
    <name evidence="14" type="ORF">DPMN_170499</name>
</gene>
<dbReference type="GO" id="GO:0004252">
    <property type="term" value="F:serine-type endopeptidase activity"/>
    <property type="evidence" value="ECO:0007669"/>
    <property type="project" value="InterPro"/>
</dbReference>
<sequence length="806" mass="89785">MAVNAMVTTTHVIVSIYCDDESDESTAVCGEMYLIPCDFEDAAACGYDLINPNDLFANPDGQWRRRGGYAHQIPPYDKTFGDDRGHFAHFSEWLVHSSSFAPHTGHLSSPRETFNTDGCIQFWYYLNGTATQPDALSAQIYVRLLYSNGVTELRWYDQVNRKIDTWIQGGVPVRGNQEVYLKITAIVSEPPTAWPGTVAVDDISYQVGACRIVQSCTSSMFMCADRSVCIPQTFVCNGNWECLDGTDEANCARRPNGAIELSGGDGTYGEVRYFMGGMWKEVCYPSSNATAIAVSNTICELDGFVGRVEAYRISRYTYGSTVQLSCSNGSCTAYSYSCSTTLGVRCSNYACFSGERLCSGTVNTCVPNTRFCDGLPDCPDNTDEMECFCDMDAVDDNRCRKTFDECIDKQCQTCTDQNKFECMNHECVLKSQRCDGIKHCSDGSDEYRCAIVETNMVYLPHNGVMKPVCMNDVNRQMAESVCNFAGKGTIVAGGIKYGRAEISDGLHVVPSTNGSSVVRGIRIARANQRCYPLVLECSMPECGSPVYLENFISPLVMNGRDAQPGEWPWQISLRYNNRHICGGTYIGRKWVLTAYHCIESTGSFYVRFGVTMAEVLENYSQEIDVSRIHRHPDFDTGSNGFTNGSDLALLEMAYEPMTDNYTRPVCLGNAKSYTDIIDKGEMAECYITGFGKQETDFFQVQENRHLKESKVHVVDPQLCDNLMYFQLNKSYVADDALCLENREPYAPSNDGDSGGPMVCKDENGRFKQFGVTSWGLRDSDKNAPAIYVNIIYHQEWIESITGIPLT</sequence>
<dbReference type="SUPFAM" id="SSF50494">
    <property type="entry name" value="Trypsin-like serine proteases"/>
    <property type="match status" value="1"/>
</dbReference>
<keyword evidence="6" id="KW-0720">Serine protease</keyword>
<feature type="domain" description="Peptidase S1" evidence="12">
    <location>
        <begin position="556"/>
        <end position="802"/>
    </location>
</feature>
<evidence type="ECO:0000256" key="7">
    <source>
        <dbReference type="ARBA" id="ARBA00023145"/>
    </source>
</evidence>
<keyword evidence="4" id="KW-0732">Signal</keyword>
<dbReference type="OrthoDB" id="6161345at2759"/>
<dbReference type="PROSITE" id="PS50060">
    <property type="entry name" value="MAM_2"/>
    <property type="match status" value="1"/>
</dbReference>
<keyword evidence="2" id="KW-0964">Secreted</keyword>
<evidence type="ECO:0000256" key="8">
    <source>
        <dbReference type="ARBA" id="ARBA00023157"/>
    </source>
</evidence>
<dbReference type="PRINTS" id="PR00261">
    <property type="entry name" value="LDLRECEPTOR"/>
</dbReference>
<feature type="disulfide bond" evidence="9">
    <location>
        <begin position="372"/>
        <end position="387"/>
    </location>
</feature>
<dbReference type="GO" id="GO:0005576">
    <property type="term" value="C:extracellular region"/>
    <property type="evidence" value="ECO:0007669"/>
    <property type="project" value="UniProtKB-SubCell"/>
</dbReference>
<dbReference type="Pfam" id="PF00089">
    <property type="entry name" value="Trypsin"/>
    <property type="match status" value="1"/>
</dbReference>
<reference evidence="14" key="2">
    <citation type="submission" date="2020-11" db="EMBL/GenBank/DDBJ databases">
        <authorList>
            <person name="McCartney M.A."/>
            <person name="Auch B."/>
            <person name="Kono T."/>
            <person name="Mallez S."/>
            <person name="Becker A."/>
            <person name="Gohl D.M."/>
            <person name="Silverstein K.A.T."/>
            <person name="Koren S."/>
            <person name="Bechman K.B."/>
            <person name="Herman A."/>
            <person name="Abrahante J.E."/>
            <person name="Garbe J."/>
        </authorList>
    </citation>
    <scope>NUCLEOTIDE SEQUENCE</scope>
    <source>
        <strain evidence="14">Duluth1</strain>
        <tissue evidence="14">Whole animal</tissue>
    </source>
</reference>
<dbReference type="SMART" id="SM00020">
    <property type="entry name" value="Tryp_SPc"/>
    <property type="match status" value="1"/>
</dbReference>
<evidence type="ECO:0000313" key="15">
    <source>
        <dbReference type="Proteomes" id="UP000828390"/>
    </source>
</evidence>
<keyword evidence="7" id="KW-0865">Zymogen</keyword>
<dbReference type="PROSITE" id="PS50068">
    <property type="entry name" value="LDLRA_2"/>
    <property type="match status" value="3"/>
</dbReference>
<feature type="domain" description="MAM" evidence="11">
    <location>
        <begin position="35"/>
        <end position="212"/>
    </location>
</feature>
<dbReference type="GO" id="GO:0016020">
    <property type="term" value="C:membrane"/>
    <property type="evidence" value="ECO:0007669"/>
    <property type="project" value="InterPro"/>
</dbReference>
<evidence type="ECO:0000259" key="12">
    <source>
        <dbReference type="PROSITE" id="PS50240"/>
    </source>
</evidence>
<dbReference type="CDD" id="cd00190">
    <property type="entry name" value="Tryp_SPc"/>
    <property type="match status" value="1"/>
</dbReference>
<dbReference type="PANTHER" id="PTHR24252:SF18">
    <property type="entry name" value="OVOCHYMASE 1"/>
    <property type="match status" value="1"/>
</dbReference>
<evidence type="ECO:0000256" key="5">
    <source>
        <dbReference type="ARBA" id="ARBA00022801"/>
    </source>
</evidence>
<dbReference type="SMART" id="SM00192">
    <property type="entry name" value="LDLa"/>
    <property type="match status" value="3"/>
</dbReference>
<dbReference type="SUPFAM" id="SSF49899">
    <property type="entry name" value="Concanavalin A-like lectins/glucanases"/>
    <property type="match status" value="1"/>
</dbReference>
<evidence type="ECO:0000256" key="1">
    <source>
        <dbReference type="ARBA" id="ARBA00004613"/>
    </source>
</evidence>
<reference evidence="14" key="1">
    <citation type="journal article" date="2019" name="bioRxiv">
        <title>The Genome of the Zebra Mussel, Dreissena polymorpha: A Resource for Invasive Species Research.</title>
        <authorList>
            <person name="McCartney M.A."/>
            <person name="Auch B."/>
            <person name="Kono T."/>
            <person name="Mallez S."/>
            <person name="Zhang Y."/>
            <person name="Obille A."/>
            <person name="Becker A."/>
            <person name="Abrahante J.E."/>
            <person name="Garbe J."/>
            <person name="Badalamenti J.P."/>
            <person name="Herman A."/>
            <person name="Mangelson H."/>
            <person name="Liachko I."/>
            <person name="Sullivan S."/>
            <person name="Sone E.D."/>
            <person name="Koren S."/>
            <person name="Silverstein K.A.T."/>
            <person name="Beckman K.B."/>
            <person name="Gohl D.M."/>
        </authorList>
    </citation>
    <scope>NUCLEOTIDE SEQUENCE</scope>
    <source>
        <strain evidence="14">Duluth1</strain>
        <tissue evidence="14">Whole animal</tissue>
    </source>
</reference>
<keyword evidence="3" id="KW-0645">Protease</keyword>
<dbReference type="InterPro" id="IPR002172">
    <property type="entry name" value="LDrepeatLR_classA_rpt"/>
</dbReference>
<dbReference type="InterPro" id="IPR000998">
    <property type="entry name" value="MAM_dom"/>
</dbReference>
<dbReference type="Gene3D" id="4.10.400.10">
    <property type="entry name" value="Low-density Lipoprotein Receptor"/>
    <property type="match status" value="3"/>
</dbReference>
<dbReference type="PANTHER" id="PTHR24252">
    <property type="entry name" value="ACROSIN-RELATED"/>
    <property type="match status" value="1"/>
</dbReference>
<evidence type="ECO:0000313" key="14">
    <source>
        <dbReference type="EMBL" id="KAH3769249.1"/>
    </source>
</evidence>
<dbReference type="SMART" id="SM00137">
    <property type="entry name" value="MAM"/>
    <property type="match status" value="1"/>
</dbReference>
<evidence type="ECO:0000256" key="2">
    <source>
        <dbReference type="ARBA" id="ARBA00022525"/>
    </source>
</evidence>
<comment type="caution">
    <text evidence="14">The sequence shown here is derived from an EMBL/GenBank/DDBJ whole genome shotgun (WGS) entry which is preliminary data.</text>
</comment>
<dbReference type="AlphaFoldDB" id="A0A9D4ID91"/>
<feature type="domain" description="SRCR" evidence="13">
    <location>
        <begin position="259"/>
        <end position="390"/>
    </location>
</feature>
<dbReference type="PROSITE" id="PS50240">
    <property type="entry name" value="TRYPSIN_DOM"/>
    <property type="match status" value="1"/>
</dbReference>
<proteinExistence type="predicted"/>
<comment type="caution">
    <text evidence="10">Lacks conserved residue(s) required for the propagation of feature annotation.</text>
</comment>
<dbReference type="FunFam" id="2.40.10.10:FF:000146">
    <property type="entry name" value="Serine protease 53"/>
    <property type="match status" value="1"/>
</dbReference>